<dbReference type="PROSITE" id="PS50931">
    <property type="entry name" value="HTH_LYSR"/>
    <property type="match status" value="1"/>
</dbReference>
<dbReference type="SUPFAM" id="SSF53850">
    <property type="entry name" value="Periplasmic binding protein-like II"/>
    <property type="match status" value="1"/>
</dbReference>
<evidence type="ECO:0000313" key="7">
    <source>
        <dbReference type="EMBL" id="MBB5127168.1"/>
    </source>
</evidence>
<organism evidence="7 8">
    <name type="scientific">Streptomyces griseoloalbus</name>
    <dbReference type="NCBI Taxonomy" id="67303"/>
    <lineage>
        <taxon>Bacteria</taxon>
        <taxon>Bacillati</taxon>
        <taxon>Actinomycetota</taxon>
        <taxon>Actinomycetes</taxon>
        <taxon>Kitasatosporales</taxon>
        <taxon>Streptomycetaceae</taxon>
        <taxon>Streptomyces</taxon>
    </lineage>
</organism>
<dbReference type="PANTHER" id="PTHR30346">
    <property type="entry name" value="TRANSCRIPTIONAL DUAL REGULATOR HCAR-RELATED"/>
    <property type="match status" value="1"/>
</dbReference>
<dbReference type="GO" id="GO:0003677">
    <property type="term" value="F:DNA binding"/>
    <property type="evidence" value="ECO:0007669"/>
    <property type="project" value="UniProtKB-KW"/>
</dbReference>
<proteinExistence type="inferred from homology"/>
<dbReference type="Pfam" id="PF00126">
    <property type="entry name" value="HTH_1"/>
    <property type="match status" value="1"/>
</dbReference>
<evidence type="ECO:0000256" key="5">
    <source>
        <dbReference type="SAM" id="MobiDB-lite"/>
    </source>
</evidence>
<evidence type="ECO:0000256" key="3">
    <source>
        <dbReference type="ARBA" id="ARBA00023125"/>
    </source>
</evidence>
<dbReference type="PANTHER" id="PTHR30346:SF0">
    <property type="entry name" value="HCA OPERON TRANSCRIPTIONAL ACTIVATOR HCAR"/>
    <property type="match status" value="1"/>
</dbReference>
<dbReference type="GO" id="GO:0032993">
    <property type="term" value="C:protein-DNA complex"/>
    <property type="evidence" value="ECO:0007669"/>
    <property type="project" value="TreeGrafter"/>
</dbReference>
<evidence type="ECO:0000313" key="8">
    <source>
        <dbReference type="Proteomes" id="UP000568022"/>
    </source>
</evidence>
<dbReference type="InterPro" id="IPR000847">
    <property type="entry name" value="LysR_HTH_N"/>
</dbReference>
<feature type="region of interest" description="Disordered" evidence="5">
    <location>
        <begin position="176"/>
        <end position="212"/>
    </location>
</feature>
<dbReference type="FunFam" id="1.10.10.10:FF:000001">
    <property type="entry name" value="LysR family transcriptional regulator"/>
    <property type="match status" value="1"/>
</dbReference>
<dbReference type="Proteomes" id="UP000568022">
    <property type="component" value="Unassembled WGS sequence"/>
</dbReference>
<dbReference type="PRINTS" id="PR00039">
    <property type="entry name" value="HTHLYSR"/>
</dbReference>
<keyword evidence="2" id="KW-0805">Transcription regulation</keyword>
<name>A0A7W8BS79_9ACTN</name>
<feature type="domain" description="HTH lysR-type" evidence="6">
    <location>
        <begin position="2"/>
        <end position="58"/>
    </location>
</feature>
<dbReference type="EMBL" id="JACHJE010000008">
    <property type="protein sequence ID" value="MBB5127168.1"/>
    <property type="molecule type" value="Genomic_DNA"/>
</dbReference>
<evidence type="ECO:0000256" key="4">
    <source>
        <dbReference type="ARBA" id="ARBA00023163"/>
    </source>
</evidence>
<comment type="caution">
    <text evidence="7">The sequence shown here is derived from an EMBL/GenBank/DDBJ whole genome shotgun (WGS) entry which is preliminary data.</text>
</comment>
<dbReference type="AlphaFoldDB" id="A0A7W8BS79"/>
<sequence>MLTERHLEIFVAIAEEGHFGDAAQRVGITQPPLSQALRRLEALLGVRLFDRERGVSLTEEGAALLPHARRALAALAELRETGTREGSDGQRLRLGLPPELPPRLGAAVAASPVRAGIRARVSVVTAPTATLLTEVSAGRLDLAVVRHPAVLHGLSAGPVTLLPTWLLVPDGTVGAGAGRSSPGEAGAGRSAQNRPQDRPGRPSPRSGGAQAGRRLPYAVRPRAEAPAAHDLFLDTLAGRGRRVETVVVSDERSGLALVAAGQAVLVTADESLAADGVTRHETTAPELPLRLRVVWDARRLAAAHAAEAAEVLVGALASEHLPGAGAAR</sequence>
<dbReference type="InterPro" id="IPR036388">
    <property type="entry name" value="WH-like_DNA-bd_sf"/>
</dbReference>
<evidence type="ECO:0000256" key="1">
    <source>
        <dbReference type="ARBA" id="ARBA00009437"/>
    </source>
</evidence>
<evidence type="ECO:0000256" key="2">
    <source>
        <dbReference type="ARBA" id="ARBA00023015"/>
    </source>
</evidence>
<dbReference type="GO" id="GO:0003700">
    <property type="term" value="F:DNA-binding transcription factor activity"/>
    <property type="evidence" value="ECO:0007669"/>
    <property type="project" value="InterPro"/>
</dbReference>
<keyword evidence="3 7" id="KW-0238">DNA-binding</keyword>
<dbReference type="SUPFAM" id="SSF46785">
    <property type="entry name" value="Winged helix' DNA-binding domain"/>
    <property type="match status" value="1"/>
</dbReference>
<comment type="similarity">
    <text evidence="1">Belongs to the LysR transcriptional regulatory family.</text>
</comment>
<dbReference type="Gene3D" id="3.40.190.10">
    <property type="entry name" value="Periplasmic binding protein-like II"/>
    <property type="match status" value="2"/>
</dbReference>
<dbReference type="InterPro" id="IPR036390">
    <property type="entry name" value="WH_DNA-bd_sf"/>
</dbReference>
<keyword evidence="4" id="KW-0804">Transcription</keyword>
<reference evidence="7 8" key="1">
    <citation type="submission" date="2020-08" db="EMBL/GenBank/DDBJ databases">
        <title>Genomic Encyclopedia of Type Strains, Phase III (KMG-III): the genomes of soil and plant-associated and newly described type strains.</title>
        <authorList>
            <person name="Whitman W."/>
        </authorList>
    </citation>
    <scope>NUCLEOTIDE SEQUENCE [LARGE SCALE GENOMIC DNA]</scope>
    <source>
        <strain evidence="7 8">CECT 3226</strain>
    </source>
</reference>
<protein>
    <submittedName>
        <fullName evidence="7">DNA-binding transcriptional LysR family regulator</fullName>
    </submittedName>
</protein>
<gene>
    <name evidence="7" type="ORF">FHS32_003910</name>
</gene>
<evidence type="ECO:0000259" key="6">
    <source>
        <dbReference type="PROSITE" id="PS50931"/>
    </source>
</evidence>
<keyword evidence="8" id="KW-1185">Reference proteome</keyword>
<dbReference type="Gene3D" id="1.10.10.10">
    <property type="entry name" value="Winged helix-like DNA-binding domain superfamily/Winged helix DNA-binding domain"/>
    <property type="match status" value="1"/>
</dbReference>
<accession>A0A7W8BS79</accession>